<dbReference type="GO" id="GO:0005524">
    <property type="term" value="F:ATP binding"/>
    <property type="evidence" value="ECO:0007669"/>
    <property type="project" value="UniProtKB-KW"/>
</dbReference>
<keyword evidence="13" id="KW-0645">Protease</keyword>
<keyword evidence="7 9" id="KW-0143">Chaperone</keyword>
<evidence type="ECO:0000259" key="12">
    <source>
        <dbReference type="SMART" id="SM01086"/>
    </source>
</evidence>
<comment type="caution">
    <text evidence="13">The sequence shown here is derived from an EMBL/GenBank/DDBJ whole genome shotgun (WGS) entry which is preliminary data.</text>
</comment>
<dbReference type="Pfam" id="PF00004">
    <property type="entry name" value="AAA"/>
    <property type="match status" value="1"/>
</dbReference>
<keyword evidence="2" id="KW-0677">Repeat</keyword>
<dbReference type="PANTHER" id="PTHR11638:SF18">
    <property type="entry name" value="HEAT SHOCK PROTEIN 104"/>
    <property type="match status" value="1"/>
</dbReference>
<dbReference type="Pfam" id="PF17871">
    <property type="entry name" value="AAA_lid_9"/>
    <property type="match status" value="1"/>
</dbReference>
<dbReference type="CDD" id="cd19499">
    <property type="entry name" value="RecA-like_ClpB_Hsp104-like"/>
    <property type="match status" value="1"/>
</dbReference>
<evidence type="ECO:0000256" key="6">
    <source>
        <dbReference type="ARBA" id="ARBA00023054"/>
    </source>
</evidence>
<evidence type="ECO:0000256" key="5">
    <source>
        <dbReference type="ARBA" id="ARBA00023016"/>
    </source>
</evidence>
<keyword evidence="5" id="KW-0346">Stress response</keyword>
<dbReference type="PANTHER" id="PTHR11638">
    <property type="entry name" value="ATP-DEPENDENT CLP PROTEASE"/>
    <property type="match status" value="1"/>
</dbReference>
<dbReference type="GO" id="GO:0006508">
    <property type="term" value="P:proteolysis"/>
    <property type="evidence" value="ECO:0007669"/>
    <property type="project" value="UniProtKB-KW"/>
</dbReference>
<comment type="subunit">
    <text evidence="8">Homohexamer. The oligomerization is ATP-dependent.</text>
</comment>
<evidence type="ECO:0000313" key="13">
    <source>
        <dbReference type="EMBL" id="MBP2368874.1"/>
    </source>
</evidence>
<dbReference type="InterPro" id="IPR050130">
    <property type="entry name" value="ClpA_ClpB"/>
</dbReference>
<dbReference type="SMART" id="SM00382">
    <property type="entry name" value="AAA"/>
    <property type="match status" value="2"/>
</dbReference>
<dbReference type="GO" id="GO:0008233">
    <property type="term" value="F:peptidase activity"/>
    <property type="evidence" value="ECO:0007669"/>
    <property type="project" value="UniProtKB-KW"/>
</dbReference>
<feature type="domain" description="AAA+ ATPase" evidence="11">
    <location>
        <begin position="414"/>
        <end position="562"/>
    </location>
</feature>
<accession>A0ABS4VZH6</accession>
<dbReference type="InterPro" id="IPR003959">
    <property type="entry name" value="ATPase_AAA_core"/>
</dbReference>
<name>A0ABS4VZH6_9PSEU</name>
<protein>
    <submittedName>
        <fullName evidence="13">ATP-dependent Clp protease ATP-binding subunit ClpC</fullName>
    </submittedName>
</protein>
<keyword evidence="14" id="KW-1185">Reference proteome</keyword>
<evidence type="ECO:0000256" key="8">
    <source>
        <dbReference type="ARBA" id="ARBA00026057"/>
    </source>
</evidence>
<dbReference type="InterPro" id="IPR027417">
    <property type="entry name" value="P-loop_NTPase"/>
</dbReference>
<feature type="region of interest" description="Disordered" evidence="10">
    <location>
        <begin position="25"/>
        <end position="49"/>
    </location>
</feature>
<dbReference type="SMART" id="SM01086">
    <property type="entry name" value="ClpB_D2-small"/>
    <property type="match status" value="1"/>
</dbReference>
<evidence type="ECO:0000256" key="4">
    <source>
        <dbReference type="ARBA" id="ARBA00022840"/>
    </source>
</evidence>
<dbReference type="PROSITE" id="PS00871">
    <property type="entry name" value="CLPAB_2"/>
    <property type="match status" value="1"/>
</dbReference>
<dbReference type="Proteomes" id="UP001519295">
    <property type="component" value="Unassembled WGS sequence"/>
</dbReference>
<dbReference type="PROSITE" id="PS00870">
    <property type="entry name" value="CLPAB_1"/>
    <property type="match status" value="1"/>
</dbReference>
<reference evidence="13 14" key="1">
    <citation type="submission" date="2021-03" db="EMBL/GenBank/DDBJ databases">
        <title>Sequencing the genomes of 1000 actinobacteria strains.</title>
        <authorList>
            <person name="Klenk H.-P."/>
        </authorList>
    </citation>
    <scope>NUCLEOTIDE SEQUENCE [LARGE SCALE GENOMIC DNA]</scope>
    <source>
        <strain evidence="13 14">DSM 45256</strain>
    </source>
</reference>
<evidence type="ECO:0000256" key="2">
    <source>
        <dbReference type="ARBA" id="ARBA00022737"/>
    </source>
</evidence>
<dbReference type="CDD" id="cd00009">
    <property type="entry name" value="AAA"/>
    <property type="match status" value="1"/>
</dbReference>
<dbReference type="InterPro" id="IPR018368">
    <property type="entry name" value="ClpA/B_CS1"/>
</dbReference>
<organism evidence="13 14">
    <name type="scientific">Pseudonocardia parietis</name>
    <dbReference type="NCBI Taxonomy" id="570936"/>
    <lineage>
        <taxon>Bacteria</taxon>
        <taxon>Bacillati</taxon>
        <taxon>Actinomycetota</taxon>
        <taxon>Actinomycetes</taxon>
        <taxon>Pseudonocardiales</taxon>
        <taxon>Pseudonocardiaceae</taxon>
        <taxon>Pseudonocardia</taxon>
    </lineage>
</organism>
<evidence type="ECO:0000256" key="9">
    <source>
        <dbReference type="RuleBase" id="RU004432"/>
    </source>
</evidence>
<keyword evidence="4 9" id="KW-0067">ATP-binding</keyword>
<evidence type="ECO:0000256" key="1">
    <source>
        <dbReference type="ARBA" id="ARBA00008675"/>
    </source>
</evidence>
<keyword evidence="13" id="KW-0378">Hydrolase</keyword>
<sequence>MPQDPFRDAFGPLEPLLGRLFETLGDLDEPSADTDRRPPGSRGTRGLDRFGRDLTADAAAGRLDPVIGRETEIDAALEVLGRRAKNNPVLVGDPGVGKTAIAEGIAARVAAGDVPAVLRGVRVIALDLAGMVAGTKYRGEFEERLTAVIDEVVAAEGRIVVFVDELHLVVGAGGAADGGAMDAASMLKPALARGALRLVGATTTEDYRRHIERDAALERRFEPVVVPEPTEPQTVAILRGLRARYESHHGVRLTDGALDAAVALSARYVPDRFLPDKAIDLVDRAAARAGMRTTSGDAATAATTRQAGELRRAREVAIDSEDFERAAMLTRELDRLDAASPADGRPVITADDVAEVVSRRTGIPVARLGTDERDRLLRLEEHLHARVVGQGEAVEAVADAVRAGRAGLGHPDRPVGSFLFLGPSGVGKTELARALAETLFGSPDRIVRLDMSEYADRASVTRLVGAPPGYIGHDDGGRLTEAVRRTPYCVLLLDEIEKAHVEVTSTLLGVLDAGRLTDSRGRTVDFRHTIVIMTSNLGSEQLLAAAAAGTPADDVREPLLALARMHFRPEFLNRIDEVVLFTPLAPDQLRRITEMMLAETGERLRAQGVTLHTDDDAVDLLARRGHRPEHGARPLRRTIGREVERRLSRLLLSGELRPGGTVRLTVSGDELQVRPGE</sequence>
<dbReference type="RefSeq" id="WP_210030584.1">
    <property type="nucleotide sequence ID" value="NZ_JAGINU010000001.1"/>
</dbReference>
<keyword evidence="6" id="KW-0175">Coiled coil</keyword>
<gene>
    <name evidence="13" type="ORF">JOF36_004570</name>
</gene>
<evidence type="ECO:0000256" key="3">
    <source>
        <dbReference type="ARBA" id="ARBA00022741"/>
    </source>
</evidence>
<dbReference type="InterPro" id="IPR001270">
    <property type="entry name" value="ClpA/B"/>
</dbReference>
<dbReference type="EMBL" id="JAGINU010000001">
    <property type="protein sequence ID" value="MBP2368874.1"/>
    <property type="molecule type" value="Genomic_DNA"/>
</dbReference>
<dbReference type="Gene3D" id="1.10.8.60">
    <property type="match status" value="1"/>
</dbReference>
<dbReference type="Pfam" id="PF10431">
    <property type="entry name" value="ClpB_D2-small"/>
    <property type="match status" value="1"/>
</dbReference>
<feature type="domain" description="AAA+ ATPase" evidence="11">
    <location>
        <begin position="84"/>
        <end position="231"/>
    </location>
</feature>
<dbReference type="InterPro" id="IPR003593">
    <property type="entry name" value="AAA+_ATPase"/>
</dbReference>
<evidence type="ECO:0000256" key="7">
    <source>
        <dbReference type="ARBA" id="ARBA00023186"/>
    </source>
</evidence>
<dbReference type="Pfam" id="PF07724">
    <property type="entry name" value="AAA_2"/>
    <property type="match status" value="1"/>
</dbReference>
<dbReference type="InterPro" id="IPR019489">
    <property type="entry name" value="Clp_ATPase_C"/>
</dbReference>
<proteinExistence type="inferred from homology"/>
<feature type="domain" description="Clp ATPase C-terminal" evidence="12">
    <location>
        <begin position="584"/>
        <end position="673"/>
    </location>
</feature>
<dbReference type="Gene3D" id="3.40.50.300">
    <property type="entry name" value="P-loop containing nucleotide triphosphate hydrolases"/>
    <property type="match status" value="3"/>
</dbReference>
<dbReference type="PRINTS" id="PR00300">
    <property type="entry name" value="CLPPROTEASEA"/>
</dbReference>
<keyword evidence="3 9" id="KW-0547">Nucleotide-binding</keyword>
<dbReference type="InterPro" id="IPR041546">
    <property type="entry name" value="ClpA/ClpB_AAA_lid"/>
</dbReference>
<evidence type="ECO:0000313" key="14">
    <source>
        <dbReference type="Proteomes" id="UP001519295"/>
    </source>
</evidence>
<comment type="similarity">
    <text evidence="1 9">Belongs to the ClpA/ClpB family.</text>
</comment>
<dbReference type="InterPro" id="IPR028299">
    <property type="entry name" value="ClpA/B_CS2"/>
</dbReference>
<evidence type="ECO:0000259" key="11">
    <source>
        <dbReference type="SMART" id="SM00382"/>
    </source>
</evidence>
<dbReference type="SUPFAM" id="SSF52540">
    <property type="entry name" value="P-loop containing nucleoside triphosphate hydrolases"/>
    <property type="match status" value="2"/>
</dbReference>
<evidence type="ECO:0000256" key="10">
    <source>
        <dbReference type="SAM" id="MobiDB-lite"/>
    </source>
</evidence>